<protein>
    <submittedName>
        <fullName evidence="1">Uncharacterized protein</fullName>
    </submittedName>
</protein>
<dbReference type="AlphaFoldDB" id="A0A1X0QUS5"/>
<reference evidence="1" key="1">
    <citation type="journal article" date="2016" name="Proc. Natl. Acad. Sci. U.S.A.">
        <title>Lipid metabolic changes in an early divergent fungus govern the establishment of a mutualistic symbiosis with endobacteria.</title>
        <authorList>
            <person name="Lastovetsky O.A."/>
            <person name="Gaspar M.L."/>
            <person name="Mondo S.J."/>
            <person name="LaButti K.M."/>
            <person name="Sandor L."/>
            <person name="Grigoriev I.V."/>
            <person name="Henry S.A."/>
            <person name="Pawlowska T.E."/>
        </authorList>
    </citation>
    <scope>NUCLEOTIDE SEQUENCE [LARGE SCALE GENOMIC DNA]</scope>
    <source>
        <strain evidence="1">ATCC 52814</strain>
    </source>
</reference>
<feature type="non-terminal residue" evidence="1">
    <location>
        <position position="66"/>
    </location>
</feature>
<dbReference type="EMBL" id="KV922001">
    <property type="protein sequence ID" value="ORE03492.1"/>
    <property type="molecule type" value="Genomic_DNA"/>
</dbReference>
<sequence length="66" mass="7850">MPFISDDTNPSTIITRLQLSDVYTELYIPVILSWRQYVEENKNRIYGQLFVDQKLQAQKKEVNTEQ</sequence>
<gene>
    <name evidence="1" type="ORF">BCV72DRAFT_232997</name>
</gene>
<organism evidence="1">
    <name type="scientific">Rhizopus microsporus var. microsporus</name>
    <dbReference type="NCBI Taxonomy" id="86635"/>
    <lineage>
        <taxon>Eukaryota</taxon>
        <taxon>Fungi</taxon>
        <taxon>Fungi incertae sedis</taxon>
        <taxon>Mucoromycota</taxon>
        <taxon>Mucoromycotina</taxon>
        <taxon>Mucoromycetes</taxon>
        <taxon>Mucorales</taxon>
        <taxon>Mucorineae</taxon>
        <taxon>Rhizopodaceae</taxon>
        <taxon>Rhizopus</taxon>
    </lineage>
</organism>
<proteinExistence type="predicted"/>
<dbReference type="Proteomes" id="UP000242414">
    <property type="component" value="Unassembled WGS sequence"/>
</dbReference>
<accession>A0A1X0QUS5</accession>
<evidence type="ECO:0000313" key="1">
    <source>
        <dbReference type="EMBL" id="ORE03492.1"/>
    </source>
</evidence>
<name>A0A1X0QUS5_RHIZD</name>
<dbReference type="VEuPathDB" id="FungiDB:BCV72DRAFT_232997"/>